<dbReference type="OrthoDB" id="4217619at2759"/>
<accession>A0A9P9DN94</accession>
<dbReference type="Gene3D" id="2.40.10.120">
    <property type="match status" value="1"/>
</dbReference>
<dbReference type="SUPFAM" id="SSF50494">
    <property type="entry name" value="Trypsin-like serine proteases"/>
    <property type="match status" value="1"/>
</dbReference>
<evidence type="ECO:0000313" key="3">
    <source>
        <dbReference type="Proteomes" id="UP000700596"/>
    </source>
</evidence>
<name>A0A9P9DN94_9PLEO</name>
<evidence type="ECO:0000256" key="1">
    <source>
        <dbReference type="SAM" id="MobiDB-lite"/>
    </source>
</evidence>
<dbReference type="Pfam" id="PF13365">
    <property type="entry name" value="Trypsin_2"/>
    <property type="match status" value="1"/>
</dbReference>
<sequence>MQTLPLRRSARHQSNYVTVNQTPPHQTQTHKHKANTPQSIQDSTTISVLPQKLPDKLPGLTKRGVQLLRSKQLHLRSPQSQAHNIHDFYGQKSDKSTLLKQAINATLVFAQEEAGTAICISSSGLLLTCSHCVAESADELDTDKIWWLLFASGQALQAKTVKWDPKRDLALLQITATQHNQSVGNILDMDSKTLPSASSFVFPSISHISRIPPPVRTNLICIGHPGSEDLEIGRPGVATGYDVLHISEGKFCGYAKGQDVQDNSEIGALMHDCWTYWGHSGAPLVERKTGALVGLHSSWDEETGMRRGVGWEALGAFMKEWEEEELQL</sequence>
<gene>
    <name evidence="2" type="ORF">B0J11DRAFT_615751</name>
</gene>
<dbReference type="AlphaFoldDB" id="A0A9P9DN94"/>
<proteinExistence type="predicted"/>
<dbReference type="EMBL" id="JAGMWT010000009">
    <property type="protein sequence ID" value="KAH7122301.1"/>
    <property type="molecule type" value="Genomic_DNA"/>
</dbReference>
<organism evidence="2 3">
    <name type="scientific">Dendryphion nanum</name>
    <dbReference type="NCBI Taxonomy" id="256645"/>
    <lineage>
        <taxon>Eukaryota</taxon>
        <taxon>Fungi</taxon>
        <taxon>Dikarya</taxon>
        <taxon>Ascomycota</taxon>
        <taxon>Pezizomycotina</taxon>
        <taxon>Dothideomycetes</taxon>
        <taxon>Pleosporomycetidae</taxon>
        <taxon>Pleosporales</taxon>
        <taxon>Torulaceae</taxon>
        <taxon>Dendryphion</taxon>
    </lineage>
</organism>
<feature type="compositionally biased region" description="Polar residues" evidence="1">
    <location>
        <begin position="12"/>
        <end position="27"/>
    </location>
</feature>
<comment type="caution">
    <text evidence="2">The sequence shown here is derived from an EMBL/GenBank/DDBJ whole genome shotgun (WGS) entry which is preliminary data.</text>
</comment>
<dbReference type="InterPro" id="IPR009003">
    <property type="entry name" value="Peptidase_S1_PA"/>
</dbReference>
<reference evidence="2" key="1">
    <citation type="journal article" date="2021" name="Nat. Commun.">
        <title>Genetic determinants of endophytism in the Arabidopsis root mycobiome.</title>
        <authorList>
            <person name="Mesny F."/>
            <person name="Miyauchi S."/>
            <person name="Thiergart T."/>
            <person name="Pickel B."/>
            <person name="Atanasova L."/>
            <person name="Karlsson M."/>
            <person name="Huettel B."/>
            <person name="Barry K.W."/>
            <person name="Haridas S."/>
            <person name="Chen C."/>
            <person name="Bauer D."/>
            <person name="Andreopoulos W."/>
            <person name="Pangilinan J."/>
            <person name="LaButti K."/>
            <person name="Riley R."/>
            <person name="Lipzen A."/>
            <person name="Clum A."/>
            <person name="Drula E."/>
            <person name="Henrissat B."/>
            <person name="Kohler A."/>
            <person name="Grigoriev I.V."/>
            <person name="Martin F.M."/>
            <person name="Hacquard S."/>
        </authorList>
    </citation>
    <scope>NUCLEOTIDE SEQUENCE</scope>
    <source>
        <strain evidence="2">MPI-CAGE-CH-0243</strain>
    </source>
</reference>
<feature type="region of interest" description="Disordered" evidence="1">
    <location>
        <begin position="1"/>
        <end position="42"/>
    </location>
</feature>
<evidence type="ECO:0000313" key="2">
    <source>
        <dbReference type="EMBL" id="KAH7122301.1"/>
    </source>
</evidence>
<protein>
    <submittedName>
        <fullName evidence="2">Trypsin-like cysteine/serine peptidase domain-containing protein</fullName>
    </submittedName>
</protein>
<keyword evidence="3" id="KW-1185">Reference proteome</keyword>
<dbReference type="Proteomes" id="UP000700596">
    <property type="component" value="Unassembled WGS sequence"/>
</dbReference>